<keyword evidence="9" id="KW-1185">Reference proteome</keyword>
<dbReference type="OrthoDB" id="287850at2157"/>
<dbReference type="AlphaFoldDB" id="A0A830FSV4"/>
<dbReference type="PANTHER" id="PTHR43673">
    <property type="entry name" value="NAD(P)H NITROREDUCTASE YDGI-RELATED"/>
    <property type="match status" value="1"/>
</dbReference>
<comment type="caution">
    <text evidence="7">The sequence shown here is derived from an EMBL/GenBank/DDBJ whole genome shotgun (WGS) entry which is preliminary data.</text>
</comment>
<evidence type="ECO:0000256" key="1">
    <source>
        <dbReference type="ARBA" id="ARBA00001917"/>
    </source>
</evidence>
<dbReference type="Proteomes" id="UP000765891">
    <property type="component" value="Unassembled WGS sequence"/>
</dbReference>
<dbReference type="PANTHER" id="PTHR43673:SF2">
    <property type="entry name" value="NITROREDUCTASE"/>
    <property type="match status" value="1"/>
</dbReference>
<keyword evidence="4" id="KW-0288">FMN</keyword>
<dbReference type="Gene3D" id="3.40.109.10">
    <property type="entry name" value="NADH Oxidase"/>
    <property type="match status" value="1"/>
</dbReference>
<dbReference type="EMBL" id="JAGGKO010000001">
    <property type="protein sequence ID" value="MBP1953152.1"/>
    <property type="molecule type" value="Genomic_DNA"/>
</dbReference>
<name>A0A830FSV4_9EURY</name>
<dbReference type="InterPro" id="IPR000415">
    <property type="entry name" value="Nitroreductase-like"/>
</dbReference>
<reference evidence="8" key="3">
    <citation type="submission" date="2021-03" db="EMBL/GenBank/DDBJ databases">
        <title>Genomic Encyclopedia of Type Strains, Phase IV (KMG-IV): sequencing the most valuable type-strain genomes for metagenomic binning, comparative biology and taxonomic classification.</title>
        <authorList>
            <person name="Goeker M."/>
        </authorList>
    </citation>
    <scope>NUCLEOTIDE SEQUENCE</scope>
    <source>
        <strain evidence="8">DSM 22443</strain>
    </source>
</reference>
<dbReference type="GO" id="GO:0016491">
    <property type="term" value="F:oxidoreductase activity"/>
    <property type="evidence" value="ECO:0007669"/>
    <property type="project" value="UniProtKB-KW"/>
</dbReference>
<accession>A0A830FSV4</accession>
<reference evidence="7" key="1">
    <citation type="journal article" date="2014" name="Int. J. Syst. Evol. Microbiol.">
        <title>Complete genome sequence of Corynebacterium casei LMG S-19264T (=DSM 44701T), isolated from a smear-ripened cheese.</title>
        <authorList>
            <consortium name="US DOE Joint Genome Institute (JGI-PGF)"/>
            <person name="Walter F."/>
            <person name="Albersmeier A."/>
            <person name="Kalinowski J."/>
            <person name="Ruckert C."/>
        </authorList>
    </citation>
    <scope>NUCLEOTIDE SEQUENCE</scope>
    <source>
        <strain evidence="7">JCM 16108</strain>
    </source>
</reference>
<evidence type="ECO:0000313" key="9">
    <source>
        <dbReference type="Proteomes" id="UP000614609"/>
    </source>
</evidence>
<evidence type="ECO:0000256" key="5">
    <source>
        <dbReference type="ARBA" id="ARBA00023002"/>
    </source>
</evidence>
<dbReference type="Proteomes" id="UP000614609">
    <property type="component" value="Unassembled WGS sequence"/>
</dbReference>
<comment type="cofactor">
    <cofactor evidence="1">
        <name>FMN</name>
        <dbReference type="ChEBI" id="CHEBI:58210"/>
    </cofactor>
</comment>
<evidence type="ECO:0000259" key="6">
    <source>
        <dbReference type="Pfam" id="PF00881"/>
    </source>
</evidence>
<evidence type="ECO:0000256" key="2">
    <source>
        <dbReference type="ARBA" id="ARBA00007118"/>
    </source>
</evidence>
<feature type="domain" description="Nitroreductase" evidence="6">
    <location>
        <begin position="23"/>
        <end position="192"/>
    </location>
</feature>
<evidence type="ECO:0000313" key="8">
    <source>
        <dbReference type="EMBL" id="MBP1953152.1"/>
    </source>
</evidence>
<evidence type="ECO:0000256" key="4">
    <source>
        <dbReference type="ARBA" id="ARBA00022643"/>
    </source>
</evidence>
<dbReference type="EMBL" id="BMOO01000003">
    <property type="protein sequence ID" value="GGM67489.1"/>
    <property type="molecule type" value="Genomic_DNA"/>
</dbReference>
<keyword evidence="3" id="KW-0285">Flavoprotein</keyword>
<comment type="similarity">
    <text evidence="2">Belongs to the nitroreductase family.</text>
</comment>
<proteinExistence type="inferred from homology"/>
<dbReference type="SUPFAM" id="SSF55469">
    <property type="entry name" value="FMN-dependent nitroreductase-like"/>
    <property type="match status" value="1"/>
</dbReference>
<sequence>MTRQSPASEDAPDAEFPAAVEAIRTRRSGHNFDPDGDVSEETLREIVRDATFAPSAFNLQPWEFVAVRDDERLDTLVDLAFGQDHLRDAGTGVVVVGHTESERNAERVYTEWAEAGRITEDDAAERIAQAEADDPDREFAIRNASLAAENFLLSAHARGLKATPMTGFDFDGVADFLDLPDDQIPVVLIALGESGGDEPERLPRRSVDDVLHIDDY</sequence>
<organism evidence="7 9">
    <name type="scientific">Halarchaeum rubridurum</name>
    <dbReference type="NCBI Taxonomy" id="489911"/>
    <lineage>
        <taxon>Archaea</taxon>
        <taxon>Methanobacteriati</taxon>
        <taxon>Methanobacteriota</taxon>
        <taxon>Stenosarchaea group</taxon>
        <taxon>Halobacteria</taxon>
        <taxon>Halobacteriales</taxon>
        <taxon>Halobacteriaceae</taxon>
    </lineage>
</organism>
<evidence type="ECO:0000256" key="3">
    <source>
        <dbReference type="ARBA" id="ARBA00022630"/>
    </source>
</evidence>
<keyword evidence="5" id="KW-0560">Oxidoreductase</keyword>
<reference evidence="7" key="2">
    <citation type="submission" date="2020-09" db="EMBL/GenBank/DDBJ databases">
        <authorList>
            <person name="Sun Q."/>
            <person name="Ohkuma M."/>
        </authorList>
    </citation>
    <scope>NUCLEOTIDE SEQUENCE</scope>
    <source>
        <strain evidence="7">JCM 16108</strain>
    </source>
</reference>
<protein>
    <submittedName>
        <fullName evidence="7">NADH oxidase</fullName>
    </submittedName>
    <submittedName>
        <fullName evidence="8">Nitroreductase</fullName>
    </submittedName>
</protein>
<dbReference type="RefSeq" id="WP_188871880.1">
    <property type="nucleotide sequence ID" value="NZ_BMOO01000003.1"/>
</dbReference>
<dbReference type="Pfam" id="PF00881">
    <property type="entry name" value="Nitroreductase"/>
    <property type="match status" value="1"/>
</dbReference>
<evidence type="ECO:0000313" key="7">
    <source>
        <dbReference type="EMBL" id="GGM67489.1"/>
    </source>
</evidence>
<dbReference type="InterPro" id="IPR029479">
    <property type="entry name" value="Nitroreductase"/>
</dbReference>
<gene>
    <name evidence="7" type="ORF">GCM10009017_17030</name>
    <name evidence="8" type="ORF">J2752_000033</name>
</gene>